<keyword evidence="2" id="KW-1185">Reference proteome</keyword>
<organism evidence="1 2">
    <name type="scientific">Pleurodeles waltl</name>
    <name type="common">Iberian ribbed newt</name>
    <dbReference type="NCBI Taxonomy" id="8319"/>
    <lineage>
        <taxon>Eukaryota</taxon>
        <taxon>Metazoa</taxon>
        <taxon>Chordata</taxon>
        <taxon>Craniata</taxon>
        <taxon>Vertebrata</taxon>
        <taxon>Euteleostomi</taxon>
        <taxon>Amphibia</taxon>
        <taxon>Batrachia</taxon>
        <taxon>Caudata</taxon>
        <taxon>Salamandroidea</taxon>
        <taxon>Salamandridae</taxon>
        <taxon>Pleurodelinae</taxon>
        <taxon>Pleurodeles</taxon>
    </lineage>
</organism>
<name>A0AAV7T5D1_PLEWA</name>
<accession>A0AAV7T5D1</accession>
<proteinExistence type="predicted"/>
<reference evidence="1" key="1">
    <citation type="journal article" date="2022" name="bioRxiv">
        <title>Sequencing and chromosome-scale assembly of the giantPleurodeles waltlgenome.</title>
        <authorList>
            <person name="Brown T."/>
            <person name="Elewa A."/>
            <person name="Iarovenko S."/>
            <person name="Subramanian E."/>
            <person name="Araus A.J."/>
            <person name="Petzold A."/>
            <person name="Susuki M."/>
            <person name="Suzuki K.-i.T."/>
            <person name="Hayashi T."/>
            <person name="Toyoda A."/>
            <person name="Oliveira C."/>
            <person name="Osipova E."/>
            <person name="Leigh N.D."/>
            <person name="Simon A."/>
            <person name="Yun M.H."/>
        </authorList>
    </citation>
    <scope>NUCLEOTIDE SEQUENCE</scope>
    <source>
        <strain evidence="1">20211129_DDA</strain>
        <tissue evidence="1">Liver</tissue>
    </source>
</reference>
<protein>
    <submittedName>
        <fullName evidence="1">Uncharacterized protein</fullName>
    </submittedName>
</protein>
<dbReference type="Proteomes" id="UP001066276">
    <property type="component" value="Chromosome 4_1"/>
</dbReference>
<evidence type="ECO:0000313" key="2">
    <source>
        <dbReference type="Proteomes" id="UP001066276"/>
    </source>
</evidence>
<dbReference type="AlphaFoldDB" id="A0AAV7T5D1"/>
<evidence type="ECO:0000313" key="1">
    <source>
        <dbReference type="EMBL" id="KAJ1171311.1"/>
    </source>
</evidence>
<comment type="caution">
    <text evidence="1">The sequence shown here is derived from an EMBL/GenBank/DDBJ whole genome shotgun (WGS) entry which is preliminary data.</text>
</comment>
<gene>
    <name evidence="1" type="ORF">NDU88_003174</name>
</gene>
<sequence>MPRSPAASSFLGTSEVTSCFCVTELREVLQAFRGSELYDKLNKRTHTHVSFQCNGAHDSFYRCIPTRGASRRTTQLSGSKKTQHDVGPAAISHASHDRFLICPRFDTART</sequence>
<dbReference type="EMBL" id="JANPWB010000007">
    <property type="protein sequence ID" value="KAJ1171311.1"/>
    <property type="molecule type" value="Genomic_DNA"/>
</dbReference>